<proteinExistence type="predicted"/>
<gene>
    <name evidence="2" type="ORF">B0T25DRAFT_571828</name>
</gene>
<name>A0AAJ0HCB1_9PEZI</name>
<accession>A0AAJ0HCB1</accession>
<keyword evidence="3" id="KW-1185">Reference proteome</keyword>
<feature type="signal peptide" evidence="1">
    <location>
        <begin position="1"/>
        <end position="17"/>
    </location>
</feature>
<evidence type="ECO:0000313" key="2">
    <source>
        <dbReference type="EMBL" id="KAK3346710.1"/>
    </source>
</evidence>
<comment type="caution">
    <text evidence="2">The sequence shown here is derived from an EMBL/GenBank/DDBJ whole genome shotgun (WGS) entry which is preliminary data.</text>
</comment>
<evidence type="ECO:0000256" key="1">
    <source>
        <dbReference type="SAM" id="SignalP"/>
    </source>
</evidence>
<protein>
    <submittedName>
        <fullName evidence="2">Uncharacterized protein</fullName>
    </submittedName>
</protein>
<dbReference type="Proteomes" id="UP001275084">
    <property type="component" value="Unassembled WGS sequence"/>
</dbReference>
<keyword evidence="1" id="KW-0732">Signal</keyword>
<dbReference type="AlphaFoldDB" id="A0AAJ0HCB1"/>
<organism evidence="2 3">
    <name type="scientific">Lasiosphaeria hispida</name>
    <dbReference type="NCBI Taxonomy" id="260671"/>
    <lineage>
        <taxon>Eukaryota</taxon>
        <taxon>Fungi</taxon>
        <taxon>Dikarya</taxon>
        <taxon>Ascomycota</taxon>
        <taxon>Pezizomycotina</taxon>
        <taxon>Sordariomycetes</taxon>
        <taxon>Sordariomycetidae</taxon>
        <taxon>Sordariales</taxon>
        <taxon>Lasiosphaeriaceae</taxon>
        <taxon>Lasiosphaeria</taxon>
    </lineage>
</organism>
<reference evidence="2" key="2">
    <citation type="submission" date="2023-06" db="EMBL/GenBank/DDBJ databases">
        <authorList>
            <consortium name="Lawrence Berkeley National Laboratory"/>
            <person name="Haridas S."/>
            <person name="Hensen N."/>
            <person name="Bonometti L."/>
            <person name="Westerberg I."/>
            <person name="Brannstrom I.O."/>
            <person name="Guillou S."/>
            <person name="Cros-Aarteil S."/>
            <person name="Calhoun S."/>
            <person name="Kuo A."/>
            <person name="Mondo S."/>
            <person name="Pangilinan J."/>
            <person name="Riley R."/>
            <person name="Labutti K."/>
            <person name="Andreopoulos B."/>
            <person name="Lipzen A."/>
            <person name="Chen C."/>
            <person name="Yanf M."/>
            <person name="Daum C."/>
            <person name="Ng V."/>
            <person name="Clum A."/>
            <person name="Steindorff A."/>
            <person name="Ohm R."/>
            <person name="Martin F."/>
            <person name="Silar P."/>
            <person name="Natvig D."/>
            <person name="Lalanne C."/>
            <person name="Gautier V."/>
            <person name="Ament-Velasquez S.L."/>
            <person name="Kruys A."/>
            <person name="Hutchinson M.I."/>
            <person name="Powell A.J."/>
            <person name="Barry K."/>
            <person name="Miller A.N."/>
            <person name="Grigoriev I.V."/>
            <person name="Debuchy R."/>
            <person name="Gladieux P."/>
            <person name="Thoren M.H."/>
            <person name="Johannesson H."/>
        </authorList>
    </citation>
    <scope>NUCLEOTIDE SEQUENCE</scope>
    <source>
        <strain evidence="2">CBS 955.72</strain>
    </source>
</reference>
<sequence>MKFTVAAVFAFAAMAMAYPENFEVVKRQANLQNQVDVGAPAMTDRTGRVIPFNAANVYQDAKAKGI</sequence>
<evidence type="ECO:0000313" key="3">
    <source>
        <dbReference type="Proteomes" id="UP001275084"/>
    </source>
</evidence>
<feature type="chain" id="PRO_5042600576" evidence="1">
    <location>
        <begin position="18"/>
        <end position="66"/>
    </location>
</feature>
<reference evidence="2" key="1">
    <citation type="journal article" date="2023" name="Mol. Phylogenet. Evol.">
        <title>Genome-scale phylogeny and comparative genomics of the fungal order Sordariales.</title>
        <authorList>
            <person name="Hensen N."/>
            <person name="Bonometti L."/>
            <person name="Westerberg I."/>
            <person name="Brannstrom I.O."/>
            <person name="Guillou S."/>
            <person name="Cros-Aarteil S."/>
            <person name="Calhoun S."/>
            <person name="Haridas S."/>
            <person name="Kuo A."/>
            <person name="Mondo S."/>
            <person name="Pangilinan J."/>
            <person name="Riley R."/>
            <person name="LaButti K."/>
            <person name="Andreopoulos B."/>
            <person name="Lipzen A."/>
            <person name="Chen C."/>
            <person name="Yan M."/>
            <person name="Daum C."/>
            <person name="Ng V."/>
            <person name="Clum A."/>
            <person name="Steindorff A."/>
            <person name="Ohm R.A."/>
            <person name="Martin F."/>
            <person name="Silar P."/>
            <person name="Natvig D.O."/>
            <person name="Lalanne C."/>
            <person name="Gautier V."/>
            <person name="Ament-Velasquez S.L."/>
            <person name="Kruys A."/>
            <person name="Hutchinson M.I."/>
            <person name="Powell A.J."/>
            <person name="Barry K."/>
            <person name="Miller A.N."/>
            <person name="Grigoriev I.V."/>
            <person name="Debuchy R."/>
            <person name="Gladieux P."/>
            <person name="Hiltunen Thoren M."/>
            <person name="Johannesson H."/>
        </authorList>
    </citation>
    <scope>NUCLEOTIDE SEQUENCE</scope>
    <source>
        <strain evidence="2">CBS 955.72</strain>
    </source>
</reference>
<dbReference type="EMBL" id="JAUIQD010000006">
    <property type="protein sequence ID" value="KAK3346710.1"/>
    <property type="molecule type" value="Genomic_DNA"/>
</dbReference>